<reference evidence="3" key="1">
    <citation type="journal article" date="2019" name="Int. J. Syst. Evol. Microbiol.">
        <title>The Global Catalogue of Microorganisms (GCM) 10K type strain sequencing project: providing services to taxonomists for standard genome sequencing and annotation.</title>
        <authorList>
            <consortium name="The Broad Institute Genomics Platform"/>
            <consortium name="The Broad Institute Genome Sequencing Center for Infectious Disease"/>
            <person name="Wu L."/>
            <person name="Ma J."/>
        </authorList>
    </citation>
    <scope>NUCLEOTIDE SEQUENCE [LARGE SCALE GENOMIC DNA]</scope>
    <source>
        <strain evidence="3">CGMCC 1.12769</strain>
    </source>
</reference>
<dbReference type="InterPro" id="IPR016181">
    <property type="entry name" value="Acyl_CoA_acyltransferase"/>
</dbReference>
<dbReference type="PROSITE" id="PS51186">
    <property type="entry name" value="GNAT"/>
    <property type="match status" value="1"/>
</dbReference>
<proteinExistence type="predicted"/>
<comment type="caution">
    <text evidence="2">The sequence shown here is derived from an EMBL/GenBank/DDBJ whole genome shotgun (WGS) entry which is preliminary data.</text>
</comment>
<evidence type="ECO:0000313" key="2">
    <source>
        <dbReference type="EMBL" id="GGH37151.1"/>
    </source>
</evidence>
<sequence length="259" mass="29382">MAKISELIYSEELYRSLEHLAANAWPPREQADLGNWRLRAHEGVTRRGNSVLTAGPFPEGDWLEEVERFYRNRGILPCFQVSDSSPPELDKILELKDYAVIMQCFMMVASCEEILRCTAAQNLSWNTMFNQEINDLWLDDFIEMEEFPEDRRSAYGSIFAAIKDPKCFAALLEDGERIGLGTVAVENGWGGISNVVVASSHRRKGVASALIRALTEWSMEHGAGHMYLQVLRKNTAAVDLYQKLGFSAVSSYHYRVHKE</sequence>
<name>A0ABQ1YST5_9BACL</name>
<gene>
    <name evidence="2" type="primary">yobR</name>
    <name evidence="2" type="ORF">GCM10008013_44440</name>
</gene>
<keyword evidence="3" id="KW-1185">Reference proteome</keyword>
<dbReference type="Proteomes" id="UP000659344">
    <property type="component" value="Unassembled WGS sequence"/>
</dbReference>
<dbReference type="EMBL" id="BMFT01000004">
    <property type="protein sequence ID" value="GGH37151.1"/>
    <property type="molecule type" value="Genomic_DNA"/>
</dbReference>
<accession>A0ABQ1YST5</accession>
<dbReference type="InterPro" id="IPR000182">
    <property type="entry name" value="GNAT_dom"/>
</dbReference>
<protein>
    <submittedName>
        <fullName evidence="2">N-acetyltransferase YobR</fullName>
    </submittedName>
</protein>
<dbReference type="Pfam" id="PF24553">
    <property type="entry name" value="Rv0428c_C"/>
    <property type="match status" value="1"/>
</dbReference>
<dbReference type="PANTHER" id="PTHR43072">
    <property type="entry name" value="N-ACETYLTRANSFERASE"/>
    <property type="match status" value="1"/>
</dbReference>
<dbReference type="PANTHER" id="PTHR43072:SF60">
    <property type="entry name" value="L-2,4-DIAMINOBUTYRIC ACID ACETYLTRANSFERASE"/>
    <property type="match status" value="1"/>
</dbReference>
<feature type="domain" description="N-acetyltransferase" evidence="1">
    <location>
        <begin position="131"/>
        <end position="259"/>
    </location>
</feature>
<organism evidence="2 3">
    <name type="scientific">Paenibacillus segetis</name>
    <dbReference type="NCBI Taxonomy" id="1325360"/>
    <lineage>
        <taxon>Bacteria</taxon>
        <taxon>Bacillati</taxon>
        <taxon>Bacillota</taxon>
        <taxon>Bacilli</taxon>
        <taxon>Bacillales</taxon>
        <taxon>Paenibacillaceae</taxon>
        <taxon>Paenibacillus</taxon>
    </lineage>
</organism>
<evidence type="ECO:0000259" key="1">
    <source>
        <dbReference type="PROSITE" id="PS51186"/>
    </source>
</evidence>
<dbReference type="InterPro" id="IPR056935">
    <property type="entry name" value="Rv0428c-like_C"/>
</dbReference>
<dbReference type="Gene3D" id="3.40.630.30">
    <property type="match status" value="1"/>
</dbReference>
<evidence type="ECO:0000313" key="3">
    <source>
        <dbReference type="Proteomes" id="UP000659344"/>
    </source>
</evidence>
<dbReference type="RefSeq" id="WP_188542068.1">
    <property type="nucleotide sequence ID" value="NZ_BMFT01000004.1"/>
</dbReference>
<dbReference type="CDD" id="cd04301">
    <property type="entry name" value="NAT_SF"/>
    <property type="match status" value="1"/>
</dbReference>
<dbReference type="SUPFAM" id="SSF55729">
    <property type="entry name" value="Acyl-CoA N-acyltransferases (Nat)"/>
    <property type="match status" value="1"/>
</dbReference>